<evidence type="ECO:0000256" key="2">
    <source>
        <dbReference type="ARBA" id="ARBA00023125"/>
    </source>
</evidence>
<dbReference type="InterPro" id="IPR018060">
    <property type="entry name" value="HTH_AraC"/>
</dbReference>
<dbReference type="SUPFAM" id="SSF51215">
    <property type="entry name" value="Regulatory protein AraC"/>
    <property type="match status" value="1"/>
</dbReference>
<dbReference type="PANTHER" id="PTHR43280">
    <property type="entry name" value="ARAC-FAMILY TRANSCRIPTIONAL REGULATOR"/>
    <property type="match status" value="1"/>
</dbReference>
<dbReference type="RefSeq" id="WP_349219039.1">
    <property type="nucleotide sequence ID" value="NZ_JBBMFD010000008.1"/>
</dbReference>
<gene>
    <name evidence="5" type="ORF">WMO26_06445</name>
</gene>
<protein>
    <submittedName>
        <fullName evidence="5">AraC family transcriptional regulator</fullName>
    </submittedName>
</protein>
<reference evidence="5 6" key="1">
    <citation type="submission" date="2024-03" db="EMBL/GenBank/DDBJ databases">
        <title>Human intestinal bacterial collection.</title>
        <authorList>
            <person name="Pauvert C."/>
            <person name="Hitch T.C.A."/>
            <person name="Clavel T."/>
        </authorList>
    </citation>
    <scope>NUCLEOTIDE SEQUENCE [LARGE SCALE GENOMIC DNA]</scope>
    <source>
        <strain evidence="5 6">CLA-JM-H44</strain>
    </source>
</reference>
<sequence>MPERSAIRTDQLFYHYSVDETEKNSEYDLHCHTTYELFYMINGSVSYLVEGRQYHPAPGSVLLMRPGVFHGRKHEGGIYERCVVHFSPFLLEEANRERLLSPFHNQGGNGCYYTDVDAYGFSSIFETLATCAGFPDAERMLCSRFAVQTLLACLVHMSKSRHFDVPAVVSGVVNDVLWHLNEDIARPVTLDELSAKFFISKHHLNKVFRAATGTTVMEYVIRKRVMLTQQLMQKGHTSTEAAEKAGFGDYSNFYRAYRRITGHAPSADKVVPDTINIAGQTSLL</sequence>
<proteinExistence type="predicted"/>
<keyword evidence="6" id="KW-1185">Reference proteome</keyword>
<comment type="caution">
    <text evidence="5">The sequence shown here is derived from an EMBL/GenBank/DDBJ whole genome shotgun (WGS) entry which is preliminary data.</text>
</comment>
<dbReference type="Gene3D" id="2.60.120.10">
    <property type="entry name" value="Jelly Rolls"/>
    <property type="match status" value="1"/>
</dbReference>
<evidence type="ECO:0000313" key="6">
    <source>
        <dbReference type="Proteomes" id="UP001489509"/>
    </source>
</evidence>
<dbReference type="InterPro" id="IPR037923">
    <property type="entry name" value="HTH-like"/>
</dbReference>
<dbReference type="SUPFAM" id="SSF46689">
    <property type="entry name" value="Homeodomain-like"/>
    <property type="match status" value="2"/>
</dbReference>
<dbReference type="InterPro" id="IPR014710">
    <property type="entry name" value="RmlC-like_jellyroll"/>
</dbReference>
<dbReference type="Gene3D" id="1.10.10.60">
    <property type="entry name" value="Homeodomain-like"/>
    <property type="match status" value="2"/>
</dbReference>
<keyword evidence="3" id="KW-0804">Transcription</keyword>
<dbReference type="InterPro" id="IPR009057">
    <property type="entry name" value="Homeodomain-like_sf"/>
</dbReference>
<keyword evidence="2" id="KW-0238">DNA-binding</keyword>
<keyword evidence="1" id="KW-0805">Transcription regulation</keyword>
<dbReference type="PROSITE" id="PS01124">
    <property type="entry name" value="HTH_ARAC_FAMILY_2"/>
    <property type="match status" value="1"/>
</dbReference>
<organism evidence="5 6">
    <name type="scientific">Solibaculum intestinale</name>
    <dbReference type="NCBI Taxonomy" id="3133165"/>
    <lineage>
        <taxon>Bacteria</taxon>
        <taxon>Bacillati</taxon>
        <taxon>Bacillota</taxon>
        <taxon>Clostridia</taxon>
        <taxon>Eubacteriales</taxon>
        <taxon>Oscillospiraceae</taxon>
        <taxon>Solibaculum</taxon>
    </lineage>
</organism>
<dbReference type="PANTHER" id="PTHR43280:SF28">
    <property type="entry name" value="HTH-TYPE TRANSCRIPTIONAL ACTIVATOR RHAS"/>
    <property type="match status" value="1"/>
</dbReference>
<dbReference type="InterPro" id="IPR003313">
    <property type="entry name" value="AraC-bd"/>
</dbReference>
<evidence type="ECO:0000259" key="4">
    <source>
        <dbReference type="PROSITE" id="PS01124"/>
    </source>
</evidence>
<evidence type="ECO:0000256" key="3">
    <source>
        <dbReference type="ARBA" id="ARBA00023163"/>
    </source>
</evidence>
<dbReference type="Pfam" id="PF12833">
    <property type="entry name" value="HTH_18"/>
    <property type="match status" value="1"/>
</dbReference>
<evidence type="ECO:0000313" key="5">
    <source>
        <dbReference type="EMBL" id="MEQ2440460.1"/>
    </source>
</evidence>
<feature type="domain" description="HTH araC/xylS-type" evidence="4">
    <location>
        <begin position="174"/>
        <end position="271"/>
    </location>
</feature>
<dbReference type="Proteomes" id="UP001489509">
    <property type="component" value="Unassembled WGS sequence"/>
</dbReference>
<dbReference type="EMBL" id="JBBMFD010000008">
    <property type="protein sequence ID" value="MEQ2440460.1"/>
    <property type="molecule type" value="Genomic_DNA"/>
</dbReference>
<name>A0ABV1E153_9FIRM</name>
<dbReference type="Pfam" id="PF02311">
    <property type="entry name" value="AraC_binding"/>
    <property type="match status" value="1"/>
</dbReference>
<evidence type="ECO:0000256" key="1">
    <source>
        <dbReference type="ARBA" id="ARBA00023015"/>
    </source>
</evidence>
<dbReference type="SMART" id="SM00342">
    <property type="entry name" value="HTH_ARAC"/>
    <property type="match status" value="1"/>
</dbReference>
<accession>A0ABV1E153</accession>